<accession>A0A919ATZ2</accession>
<feature type="signal peptide" evidence="5">
    <location>
        <begin position="1"/>
        <end position="33"/>
    </location>
</feature>
<comment type="caution">
    <text evidence="7">The sequence shown here is derived from an EMBL/GenBank/DDBJ whole genome shotgun (WGS) entry which is preliminary data.</text>
</comment>
<dbReference type="AlphaFoldDB" id="A0A919ATZ2"/>
<feature type="domain" description="TonB C-terminal" evidence="6">
    <location>
        <begin position="195"/>
        <end position="245"/>
    </location>
</feature>
<proteinExistence type="predicted"/>
<evidence type="ECO:0000256" key="1">
    <source>
        <dbReference type="ARBA" id="ARBA00004167"/>
    </source>
</evidence>
<feature type="chain" id="PRO_5037249516" description="TonB C-terminal domain-containing protein" evidence="5">
    <location>
        <begin position="34"/>
        <end position="288"/>
    </location>
</feature>
<evidence type="ECO:0000256" key="4">
    <source>
        <dbReference type="ARBA" id="ARBA00023136"/>
    </source>
</evidence>
<keyword evidence="4" id="KW-0472">Membrane</keyword>
<organism evidence="7 8">
    <name type="scientific">Kordiimonas sediminis</name>
    <dbReference type="NCBI Taxonomy" id="1735581"/>
    <lineage>
        <taxon>Bacteria</taxon>
        <taxon>Pseudomonadati</taxon>
        <taxon>Pseudomonadota</taxon>
        <taxon>Alphaproteobacteria</taxon>
        <taxon>Kordiimonadales</taxon>
        <taxon>Kordiimonadaceae</taxon>
        <taxon>Kordiimonas</taxon>
    </lineage>
</organism>
<dbReference type="SUPFAM" id="SSF74653">
    <property type="entry name" value="TolA/TonB C-terminal domain"/>
    <property type="match status" value="1"/>
</dbReference>
<dbReference type="Proteomes" id="UP000630923">
    <property type="component" value="Unassembled WGS sequence"/>
</dbReference>
<reference evidence="7" key="1">
    <citation type="journal article" date="2014" name="Int. J. Syst. Evol. Microbiol.">
        <title>Complete genome sequence of Corynebacterium casei LMG S-19264T (=DSM 44701T), isolated from a smear-ripened cheese.</title>
        <authorList>
            <consortium name="US DOE Joint Genome Institute (JGI-PGF)"/>
            <person name="Walter F."/>
            <person name="Albersmeier A."/>
            <person name="Kalinowski J."/>
            <person name="Ruckert C."/>
        </authorList>
    </citation>
    <scope>NUCLEOTIDE SEQUENCE</scope>
    <source>
        <strain evidence="7">KCTC 42590</strain>
    </source>
</reference>
<dbReference type="InterPro" id="IPR037682">
    <property type="entry name" value="TonB_C"/>
</dbReference>
<dbReference type="Pfam" id="PF03544">
    <property type="entry name" value="TonB_C"/>
    <property type="match status" value="2"/>
</dbReference>
<evidence type="ECO:0000256" key="3">
    <source>
        <dbReference type="ARBA" id="ARBA00022989"/>
    </source>
</evidence>
<dbReference type="GO" id="GO:0016020">
    <property type="term" value="C:membrane"/>
    <property type="evidence" value="ECO:0007669"/>
    <property type="project" value="UniProtKB-SubCell"/>
</dbReference>
<evidence type="ECO:0000313" key="7">
    <source>
        <dbReference type="EMBL" id="GHF22791.1"/>
    </source>
</evidence>
<evidence type="ECO:0000313" key="8">
    <source>
        <dbReference type="Proteomes" id="UP000630923"/>
    </source>
</evidence>
<keyword evidence="2" id="KW-0812">Transmembrane</keyword>
<dbReference type="RefSeq" id="WP_191251848.1">
    <property type="nucleotide sequence ID" value="NZ_BNCI01000002.1"/>
</dbReference>
<dbReference type="InterPro" id="IPR006260">
    <property type="entry name" value="TonB/TolA_C"/>
</dbReference>
<evidence type="ECO:0000256" key="2">
    <source>
        <dbReference type="ARBA" id="ARBA00022692"/>
    </source>
</evidence>
<dbReference type="GO" id="GO:0055085">
    <property type="term" value="P:transmembrane transport"/>
    <property type="evidence" value="ECO:0007669"/>
    <property type="project" value="InterPro"/>
</dbReference>
<sequence>MRPTRHNGKTLARILRATLATVIAMLPTTGTWAQEGDPHDALYQVEICRNPSMPYSAKRKMIGGTAVISFDIDASGRTENIQVLETSTDSTEEMPYLAEAFGLAGVRAIRHWQYFAYFEDGVEAPRKDVKATFLFQNPADTLSMSNDRMHECLLSFLPEPPSTAGDPMDPFNSLKVCTIPNLSTEQDTPDLREIVELQYSITADGDTVNVTSLSGPEQLQQKAVKYLQQWKYNAFIKAGTPAARNDLKVQFYFGQPPEGISPHNCAFAAEGSSSKLFDLKWRRSVLND</sequence>
<evidence type="ECO:0000256" key="5">
    <source>
        <dbReference type="SAM" id="SignalP"/>
    </source>
</evidence>
<name>A0A919ATZ2_9PROT</name>
<keyword evidence="8" id="KW-1185">Reference proteome</keyword>
<dbReference type="EMBL" id="BNCI01000002">
    <property type="protein sequence ID" value="GHF22791.1"/>
    <property type="molecule type" value="Genomic_DNA"/>
</dbReference>
<evidence type="ECO:0000259" key="6">
    <source>
        <dbReference type="Pfam" id="PF03544"/>
    </source>
</evidence>
<dbReference type="NCBIfam" id="TIGR01352">
    <property type="entry name" value="tonB_Cterm"/>
    <property type="match status" value="1"/>
</dbReference>
<protein>
    <recommendedName>
        <fullName evidence="6">TonB C-terminal domain-containing protein</fullName>
    </recommendedName>
</protein>
<keyword evidence="5" id="KW-0732">Signal</keyword>
<dbReference type="Gene3D" id="3.30.1150.10">
    <property type="match status" value="2"/>
</dbReference>
<gene>
    <name evidence="7" type="ORF">GCM10017044_16450</name>
</gene>
<feature type="domain" description="TonB C-terminal" evidence="6">
    <location>
        <begin position="50"/>
        <end position="121"/>
    </location>
</feature>
<keyword evidence="3" id="KW-1133">Transmembrane helix</keyword>
<reference evidence="7" key="2">
    <citation type="submission" date="2020-09" db="EMBL/GenBank/DDBJ databases">
        <authorList>
            <person name="Sun Q."/>
            <person name="Kim S."/>
        </authorList>
    </citation>
    <scope>NUCLEOTIDE SEQUENCE</scope>
    <source>
        <strain evidence="7">KCTC 42590</strain>
    </source>
</reference>
<comment type="subcellular location">
    <subcellularLocation>
        <location evidence="1">Membrane</location>
        <topology evidence="1">Single-pass membrane protein</topology>
    </subcellularLocation>
</comment>